<gene>
    <name evidence="2" type="ORF">LY89DRAFT_732284</name>
</gene>
<reference evidence="2 3" key="1">
    <citation type="submission" date="2015-10" db="EMBL/GenBank/DDBJ databases">
        <title>Full genome of DAOMC 229536 Phialocephala scopiformis, a fungal endophyte of spruce producing the potent anti-insectan compound rugulosin.</title>
        <authorList>
            <consortium name="DOE Joint Genome Institute"/>
            <person name="Walker A.K."/>
            <person name="Frasz S.L."/>
            <person name="Seifert K.A."/>
            <person name="Miller J.D."/>
            <person name="Mondo S.J."/>
            <person name="Labutti K."/>
            <person name="Lipzen A."/>
            <person name="Dockter R."/>
            <person name="Kennedy M."/>
            <person name="Grigoriev I.V."/>
            <person name="Spatafora J.W."/>
        </authorList>
    </citation>
    <scope>NUCLEOTIDE SEQUENCE [LARGE SCALE GENOMIC DNA]</scope>
    <source>
        <strain evidence="2 3">CBS 120377</strain>
    </source>
</reference>
<organism evidence="2 3">
    <name type="scientific">Mollisia scopiformis</name>
    <name type="common">Conifer needle endophyte fungus</name>
    <name type="synonym">Phialocephala scopiformis</name>
    <dbReference type="NCBI Taxonomy" id="149040"/>
    <lineage>
        <taxon>Eukaryota</taxon>
        <taxon>Fungi</taxon>
        <taxon>Dikarya</taxon>
        <taxon>Ascomycota</taxon>
        <taxon>Pezizomycotina</taxon>
        <taxon>Leotiomycetes</taxon>
        <taxon>Helotiales</taxon>
        <taxon>Mollisiaceae</taxon>
        <taxon>Mollisia</taxon>
    </lineage>
</organism>
<dbReference type="EMBL" id="KQ947412">
    <property type="protein sequence ID" value="KUJ18735.1"/>
    <property type="molecule type" value="Genomic_DNA"/>
</dbReference>
<dbReference type="STRING" id="149040.A0A194XEW7"/>
<evidence type="ECO:0000313" key="3">
    <source>
        <dbReference type="Proteomes" id="UP000070700"/>
    </source>
</evidence>
<evidence type="ECO:0000256" key="1">
    <source>
        <dbReference type="SAM" id="MobiDB-lite"/>
    </source>
</evidence>
<accession>A0A194XEW7</accession>
<dbReference type="GeneID" id="28829392"/>
<feature type="region of interest" description="Disordered" evidence="1">
    <location>
        <begin position="542"/>
        <end position="592"/>
    </location>
</feature>
<feature type="compositionally biased region" description="Basic and acidic residues" evidence="1">
    <location>
        <begin position="554"/>
        <end position="570"/>
    </location>
</feature>
<dbReference type="OrthoDB" id="4179303at2759"/>
<dbReference type="KEGG" id="psco:LY89DRAFT_732284"/>
<sequence>MLKHLVPYDWRKLLDDIFYRILMHLSEANLPPHTPPRTNFLICSLDPRTRPSIPEHLLRACPSIPRKTLAEFSILNRGIKLKYEKKFSPITKLSNEFLMMILDRLSSHSRELVKPDHRASLSVESFAPIPPQIVYDAPSIDHFSRTCWKFLDLGRQHLFVRISIRFSSEGFEKLRNIAIRPLFALNVKKFSYKIPRFYSQDRVQFERLLREFREPVQTASIQNLERGRNQQRQESRLTSEDHNTIIETMLRAVDQREVIESSMDETYLESALAKFRNLQQVRLMRVQDKVDTGWARFLNRHPRYSDEFGAEDWAVSCEHAAKTLSSVLMKTNNRQLARFSSRFMEPQFPLVITEPLRLTITAFAKRLRYLELEFVDERSHRQERMSELSELFETVFNAAINLQCLHIGFRYRTSAPLRLLLHEVRFRELKHIGLHMWTLDSDELIELLRRHQGLRSIRLRHISLKQSLDEKNWTKVLQFIRSTFPNLKWISLRGIGYNLNTSATTHPMGGLNFAPAFQPHPLTGNNDSDNDSVLSNFATNEIGESDEDETTSQQHEDSDHESASDQHDTDGPGETEADDNHDDNDSDLEEEHHDLSFEHGFTAEESLLANYPPRTESETSLQCECWEYGWDLLDDDGVSVTEDQWRKWQKWVEKSCAIHDTRPHT</sequence>
<evidence type="ECO:0000313" key="2">
    <source>
        <dbReference type="EMBL" id="KUJ18735.1"/>
    </source>
</evidence>
<dbReference type="Gene3D" id="3.80.10.10">
    <property type="entry name" value="Ribonuclease Inhibitor"/>
    <property type="match status" value="1"/>
</dbReference>
<feature type="compositionally biased region" description="Acidic residues" evidence="1">
    <location>
        <begin position="571"/>
        <end position="589"/>
    </location>
</feature>
<dbReference type="InterPro" id="IPR032675">
    <property type="entry name" value="LRR_dom_sf"/>
</dbReference>
<keyword evidence="3" id="KW-1185">Reference proteome</keyword>
<proteinExistence type="predicted"/>
<dbReference type="Proteomes" id="UP000070700">
    <property type="component" value="Unassembled WGS sequence"/>
</dbReference>
<protein>
    <recommendedName>
        <fullName evidence="4">F-box domain-containing protein</fullName>
    </recommendedName>
</protein>
<evidence type="ECO:0008006" key="4">
    <source>
        <dbReference type="Google" id="ProtNLM"/>
    </source>
</evidence>
<name>A0A194XEW7_MOLSC</name>
<dbReference type="AlphaFoldDB" id="A0A194XEW7"/>
<dbReference type="InParanoid" id="A0A194XEW7"/>
<dbReference type="RefSeq" id="XP_018073090.1">
    <property type="nucleotide sequence ID" value="XM_018219666.1"/>
</dbReference>